<keyword evidence="6" id="KW-1185">Reference proteome</keyword>
<dbReference type="AlphaFoldDB" id="A0A378IEL1"/>
<feature type="region of interest" description="Disordered" evidence="2">
    <location>
        <begin position="580"/>
        <end position="605"/>
    </location>
</feature>
<dbReference type="Proteomes" id="UP000054735">
    <property type="component" value="Unassembled WGS sequence"/>
</dbReference>
<reference evidence="4 6" key="1">
    <citation type="submission" date="2015-11" db="EMBL/GenBank/DDBJ databases">
        <title>Genomic analysis of 38 Legionella species identifies large and diverse effector repertoires.</title>
        <authorList>
            <person name="Burstein D."/>
            <person name="Amaro F."/>
            <person name="Zusman T."/>
            <person name="Lifshitz Z."/>
            <person name="Cohen O."/>
            <person name="Gilbert J.A."/>
            <person name="Pupko T."/>
            <person name="Shuman H.A."/>
            <person name="Segal G."/>
        </authorList>
    </citation>
    <scope>NUCLEOTIDE SEQUENCE [LARGE SCALE GENOMIC DNA]</scope>
    <source>
        <strain evidence="4 6">CDC#1407-AL-14</strain>
    </source>
</reference>
<reference evidence="5 7" key="2">
    <citation type="submission" date="2018-06" db="EMBL/GenBank/DDBJ databases">
        <authorList>
            <consortium name="Pathogen Informatics"/>
            <person name="Doyle S."/>
        </authorList>
    </citation>
    <scope>NUCLEOTIDE SEQUENCE [LARGE SCALE GENOMIC DNA]</scope>
    <source>
        <strain evidence="5 7">NCTC12437</strain>
    </source>
</reference>
<dbReference type="Pfam" id="PF18641">
    <property type="entry name" value="LidA_Long_CC"/>
    <property type="match status" value="1"/>
</dbReference>
<feature type="domain" description="LidA long coiled-coil" evidence="3">
    <location>
        <begin position="454"/>
        <end position="614"/>
    </location>
</feature>
<dbReference type="Proteomes" id="UP000255066">
    <property type="component" value="Unassembled WGS sequence"/>
</dbReference>
<feature type="compositionally biased region" description="Low complexity" evidence="2">
    <location>
        <begin position="720"/>
        <end position="742"/>
    </location>
</feature>
<gene>
    <name evidence="5" type="primary">lidA_2</name>
    <name evidence="4" type="ORF">Lbir_2416</name>
    <name evidence="5" type="ORF">NCTC12437_02996</name>
</gene>
<keyword evidence="1" id="KW-0175">Coiled coil</keyword>
<feature type="region of interest" description="Disordered" evidence="2">
    <location>
        <begin position="1"/>
        <end position="71"/>
    </location>
</feature>
<accession>A0A378IEL1</accession>
<evidence type="ECO:0000313" key="4">
    <source>
        <dbReference type="EMBL" id="KTC68883.1"/>
    </source>
</evidence>
<name>A0A378IEL1_9GAMM</name>
<feature type="coiled-coil region" evidence="1">
    <location>
        <begin position="381"/>
        <end position="422"/>
    </location>
</feature>
<organism evidence="5 7">
    <name type="scientific">Legionella birminghamensis</name>
    <dbReference type="NCBI Taxonomy" id="28083"/>
    <lineage>
        <taxon>Bacteria</taxon>
        <taxon>Pseudomonadati</taxon>
        <taxon>Pseudomonadota</taxon>
        <taxon>Gammaproteobacteria</taxon>
        <taxon>Legionellales</taxon>
        <taxon>Legionellaceae</taxon>
        <taxon>Legionella</taxon>
    </lineage>
</organism>
<proteinExistence type="predicted"/>
<feature type="region of interest" description="Disordered" evidence="2">
    <location>
        <begin position="149"/>
        <end position="181"/>
    </location>
</feature>
<evidence type="ECO:0000313" key="6">
    <source>
        <dbReference type="Proteomes" id="UP000054735"/>
    </source>
</evidence>
<evidence type="ECO:0000313" key="5">
    <source>
        <dbReference type="EMBL" id="STX33175.1"/>
    </source>
</evidence>
<dbReference type="OrthoDB" id="5652472at2"/>
<feature type="compositionally biased region" description="Low complexity" evidence="2">
    <location>
        <begin position="1"/>
        <end position="62"/>
    </location>
</feature>
<evidence type="ECO:0000259" key="3">
    <source>
        <dbReference type="Pfam" id="PF18641"/>
    </source>
</evidence>
<dbReference type="EMBL" id="LNXT01000044">
    <property type="protein sequence ID" value="KTC68883.1"/>
    <property type="molecule type" value="Genomic_DNA"/>
</dbReference>
<sequence length="742" mass="81320">MSGSAPSSSTETAESTPTSTPTSAPQSSAPAPAPATTAAPAAAKATMAPVAPAKTAAATKESTPPPAEDDYFFKQSIDQNDEPWLKMVKEWLNLINELNAQFTDFAGEKLKGVAQGAQAVGSQAFDAVKNYFNPPKPQDDLMRRTARLETASKPTRDEGLDLDGSELTGEAKPKPAPGLNLSEMSTVYESPEDIVGSSFLYNPELQLEADEPLDVGASAAPKIDQDSVMLHDSDQQITVELTAVKLQNWLNKVDGTQTSETDNPSITLGKTGLQKARDVINFLNTPAGDTTKERIATELIQAVEREKQNEEIQREQLLQEQRLAAFLIHAARQDADLIAERNIRIQEDIDQRVQVQKQQQLADSMSPDEKAQKEADLDAMIGAYDEQIESLQKAIAEKDKEIAEVDKEIERLEQKGKSIDAKHNTYQDGVNRAKSFNPDNPDDRAAMRSRIGAMRAEAEKNEQSAFERVDRDEDGALEDLQKAKNNIMEIAALEEMLDVYEGKQTAYTADGTQTSNPDEFAYLAPSNKSILKDDAGNLYLVNKGVASVDSLSTGEKQQAQADFQRNKNAMTSVQDVIKNNRSGEHGMNNQSLDAAQQKKQSLMSESAEMRMQLQTALKEKEKCQDAKNNLRSPSPSPASGNQQLSKAEIDQATSVFYKMLNRVADNYSDGGMKALQNHVVNTFGQNQQTNALLRQIPQGQPIDPNNIRQLTEQFRSCGDAPAPSMQASAEAEQQNQQTVRMP</sequence>
<evidence type="ECO:0000256" key="2">
    <source>
        <dbReference type="SAM" id="MobiDB-lite"/>
    </source>
</evidence>
<dbReference type="RefSeq" id="WP_058524421.1">
    <property type="nucleotide sequence ID" value="NZ_CAAAHV010000007.1"/>
</dbReference>
<feature type="region of interest" description="Disordered" evidence="2">
    <location>
        <begin position="717"/>
        <end position="742"/>
    </location>
</feature>
<protein>
    <submittedName>
        <fullName evidence="5">Dot/Icm system substrate protein LidA</fullName>
    </submittedName>
</protein>
<evidence type="ECO:0000256" key="1">
    <source>
        <dbReference type="SAM" id="Coils"/>
    </source>
</evidence>
<feature type="region of interest" description="Disordered" evidence="2">
    <location>
        <begin position="617"/>
        <end position="645"/>
    </location>
</feature>
<feature type="compositionally biased region" description="Polar residues" evidence="2">
    <location>
        <begin position="626"/>
        <end position="645"/>
    </location>
</feature>
<dbReference type="EMBL" id="UGNW01000001">
    <property type="protein sequence ID" value="STX33175.1"/>
    <property type="molecule type" value="Genomic_DNA"/>
</dbReference>
<feature type="compositionally biased region" description="Polar residues" evidence="2">
    <location>
        <begin position="587"/>
        <end position="604"/>
    </location>
</feature>
<dbReference type="STRING" id="28083.Lbir_2416"/>
<evidence type="ECO:0000313" key="7">
    <source>
        <dbReference type="Proteomes" id="UP000255066"/>
    </source>
</evidence>
<dbReference type="InterPro" id="IPR041463">
    <property type="entry name" value="LidA_long_CC"/>
</dbReference>
<dbReference type="Gene3D" id="6.10.140.2010">
    <property type="match status" value="1"/>
</dbReference>